<dbReference type="SUPFAM" id="SSF55729">
    <property type="entry name" value="Acyl-CoA N-acyltransferases (Nat)"/>
    <property type="match status" value="1"/>
</dbReference>
<protein>
    <recommendedName>
        <fullName evidence="1">N-acetyltransferase domain-containing protein</fullName>
    </recommendedName>
</protein>
<evidence type="ECO:0000259" key="1">
    <source>
        <dbReference type="PROSITE" id="PS51186"/>
    </source>
</evidence>
<dbReference type="InterPro" id="IPR016181">
    <property type="entry name" value="Acyl_CoA_acyltransferase"/>
</dbReference>
<dbReference type="STRING" id="1395513.P343_03495"/>
<accession>V6J0B2</accession>
<dbReference type="OrthoDB" id="9773249at2"/>
<reference evidence="2 3" key="1">
    <citation type="journal article" date="2013" name="Genome Announc.">
        <title>Genome Sequence of Sporolactobacillus laevolacticus DSM442, an Efficient Polymer-Grade D-Lactate Producer from Agricultural Waste Cottonseed as a Nitrogen Source.</title>
        <authorList>
            <person name="Wang H."/>
            <person name="Wang L."/>
            <person name="Ju J."/>
            <person name="Yu B."/>
            <person name="Ma Y."/>
        </authorList>
    </citation>
    <scope>NUCLEOTIDE SEQUENCE [LARGE SCALE GENOMIC DNA]</scope>
    <source>
        <strain evidence="2 3">DSM 442</strain>
    </source>
</reference>
<dbReference type="CDD" id="cd04301">
    <property type="entry name" value="NAT_SF"/>
    <property type="match status" value="1"/>
</dbReference>
<dbReference type="Pfam" id="PF13508">
    <property type="entry name" value="Acetyltransf_7"/>
    <property type="match status" value="1"/>
</dbReference>
<dbReference type="eggNOG" id="COG0456">
    <property type="taxonomic scope" value="Bacteria"/>
</dbReference>
<organism evidence="2 3">
    <name type="scientific">Sporolactobacillus laevolacticus DSM 442</name>
    <dbReference type="NCBI Taxonomy" id="1395513"/>
    <lineage>
        <taxon>Bacteria</taxon>
        <taxon>Bacillati</taxon>
        <taxon>Bacillota</taxon>
        <taxon>Bacilli</taxon>
        <taxon>Bacillales</taxon>
        <taxon>Sporolactobacillaceae</taxon>
        <taxon>Sporolactobacillus</taxon>
    </lineage>
</organism>
<dbReference type="EMBL" id="AWTC01000002">
    <property type="protein sequence ID" value="EST13235.1"/>
    <property type="molecule type" value="Genomic_DNA"/>
</dbReference>
<gene>
    <name evidence="2" type="ORF">P343_03495</name>
</gene>
<dbReference type="PROSITE" id="PS51186">
    <property type="entry name" value="GNAT"/>
    <property type="match status" value="1"/>
</dbReference>
<feature type="domain" description="N-acetyltransferase" evidence="1">
    <location>
        <begin position="2"/>
        <end position="164"/>
    </location>
</feature>
<dbReference type="Proteomes" id="UP000018296">
    <property type="component" value="Unassembled WGS sequence"/>
</dbReference>
<sequence length="175" mass="20087">MLKIRRMNEQNAERLHHLYIEIEPETDDLIFEPGEAGLNTLTNVLKDSDQCRSAFFIAEQDNTDIGFAAIIGHSAIKMNRLAHVIIAVRKEWREHGYGRKLLVEAEKWATDNHFFRLEASIADDNRAALLLFGTSDYHVEGIRQSALFIDDLPKNAFYMAKLIKENLSDRARMKG</sequence>
<keyword evidence="3" id="KW-1185">Reference proteome</keyword>
<dbReference type="GO" id="GO:0016747">
    <property type="term" value="F:acyltransferase activity, transferring groups other than amino-acyl groups"/>
    <property type="evidence" value="ECO:0007669"/>
    <property type="project" value="InterPro"/>
</dbReference>
<dbReference type="Gene3D" id="3.40.630.30">
    <property type="match status" value="1"/>
</dbReference>
<proteinExistence type="predicted"/>
<evidence type="ECO:0000313" key="3">
    <source>
        <dbReference type="Proteomes" id="UP000018296"/>
    </source>
</evidence>
<dbReference type="RefSeq" id="WP_023509006.1">
    <property type="nucleotide sequence ID" value="NZ_AWTC01000002.1"/>
</dbReference>
<comment type="caution">
    <text evidence="2">The sequence shown here is derived from an EMBL/GenBank/DDBJ whole genome shotgun (WGS) entry which is preliminary data.</text>
</comment>
<dbReference type="AlphaFoldDB" id="V6J0B2"/>
<dbReference type="PATRIC" id="fig|1395513.3.peg.710"/>
<name>V6J0B2_9BACL</name>
<dbReference type="InterPro" id="IPR000182">
    <property type="entry name" value="GNAT_dom"/>
</dbReference>
<evidence type="ECO:0000313" key="2">
    <source>
        <dbReference type="EMBL" id="EST13235.1"/>
    </source>
</evidence>